<dbReference type="SUPFAM" id="SSF51905">
    <property type="entry name" value="FAD/NAD(P)-binding domain"/>
    <property type="match status" value="1"/>
</dbReference>
<dbReference type="RefSeq" id="WP_232012857.1">
    <property type="nucleotide sequence ID" value="NZ_AP018933.1"/>
</dbReference>
<reference evidence="4 5" key="1">
    <citation type="submission" date="2018-09" db="EMBL/GenBank/DDBJ databases">
        <title>Zymobacter palmae IAM14233 (=T109) whole genome analysis.</title>
        <authorList>
            <person name="Yanase H."/>
        </authorList>
    </citation>
    <scope>NUCLEOTIDE SEQUENCE [LARGE SCALE GENOMIC DNA]</scope>
    <source>
        <strain evidence="4 5">IAM14233</strain>
    </source>
</reference>
<dbReference type="KEGG" id="zpl:ZBT109_0406"/>
<accession>A0A348HC43</accession>
<dbReference type="InterPro" id="IPR006076">
    <property type="entry name" value="FAD-dep_OxRdtase"/>
</dbReference>
<keyword evidence="5" id="KW-1185">Reference proteome</keyword>
<feature type="region of interest" description="Disordered" evidence="2">
    <location>
        <begin position="1"/>
        <end position="25"/>
    </location>
</feature>
<sequence length="450" mass="49387">MRTMRPAERSLSTQQPSRGAEKAVPLRADMGRQIAHESYYEATCQSNLAPTFALQGDTHADVCIIGGGLTGCSTALHLAQRGYDVAVLEAETFGHGASGRSGGQVITGLSAGIEHIEKVLGRDDAAHVWEMTCEAVALTGQLIEQHGIDCDFRKGYLHAANKPRHKKEQLALIEHMATRYDYHGLRWMEVDEMHRQVVTQRYIGGTWDADSGHLHPLNYTLGIAAAAQHAGARLYSDSRVIQLDESTSGDTLAARTANGRVTADFFVYAVDAYSTDLLPELASRMVRVPSHIVATAPLTEEQLAGSLPTRIAVCDAMYMLDYYRISHDNRLLLGGRQSVAEAQRRIGWLFPTLAEVPLDYYWNGLVGVTADQTPHFGLHGKNMLFAQGYSGHGMALAGLAGQLLAETIGGQAERFDLFSQFAPRRIPMARQFNDPMVAMASLFYRLKDKL</sequence>
<gene>
    <name evidence="4" type="ORF">ZBT109_0406</name>
</gene>
<name>A0A348HC43_9GAMM</name>
<dbReference type="Gene3D" id="3.30.9.10">
    <property type="entry name" value="D-Amino Acid Oxidase, subunit A, domain 2"/>
    <property type="match status" value="1"/>
</dbReference>
<feature type="domain" description="FAD dependent oxidoreductase" evidence="3">
    <location>
        <begin position="61"/>
        <end position="406"/>
    </location>
</feature>
<evidence type="ECO:0000313" key="4">
    <source>
        <dbReference type="EMBL" id="BBG29195.1"/>
    </source>
</evidence>
<organism evidence="4 5">
    <name type="scientific">Zymobacter palmae</name>
    <dbReference type="NCBI Taxonomy" id="33074"/>
    <lineage>
        <taxon>Bacteria</taxon>
        <taxon>Pseudomonadati</taxon>
        <taxon>Pseudomonadota</taxon>
        <taxon>Gammaproteobacteria</taxon>
        <taxon>Oceanospirillales</taxon>
        <taxon>Halomonadaceae</taxon>
        <taxon>Zymobacter group</taxon>
        <taxon>Zymobacter</taxon>
    </lineage>
</organism>
<dbReference type="PANTHER" id="PTHR13847">
    <property type="entry name" value="SARCOSINE DEHYDROGENASE-RELATED"/>
    <property type="match status" value="1"/>
</dbReference>
<dbReference type="EMBL" id="AP018933">
    <property type="protein sequence ID" value="BBG29195.1"/>
    <property type="molecule type" value="Genomic_DNA"/>
</dbReference>
<evidence type="ECO:0000256" key="1">
    <source>
        <dbReference type="ARBA" id="ARBA00023002"/>
    </source>
</evidence>
<keyword evidence="1" id="KW-0560">Oxidoreductase</keyword>
<evidence type="ECO:0000259" key="3">
    <source>
        <dbReference type="Pfam" id="PF01266"/>
    </source>
</evidence>
<dbReference type="Pfam" id="PF01266">
    <property type="entry name" value="DAO"/>
    <property type="match status" value="1"/>
</dbReference>
<evidence type="ECO:0000313" key="5">
    <source>
        <dbReference type="Proteomes" id="UP000267342"/>
    </source>
</evidence>
<dbReference type="AlphaFoldDB" id="A0A348HC43"/>
<evidence type="ECO:0000256" key="2">
    <source>
        <dbReference type="SAM" id="MobiDB-lite"/>
    </source>
</evidence>
<protein>
    <submittedName>
        <fullName evidence="4">Glycine/D-amino acid oxidases</fullName>
    </submittedName>
</protein>
<dbReference type="PANTHER" id="PTHR13847:SF281">
    <property type="entry name" value="FAD DEPENDENT OXIDOREDUCTASE DOMAIN-CONTAINING PROTEIN"/>
    <property type="match status" value="1"/>
</dbReference>
<dbReference type="GO" id="GO:0016491">
    <property type="term" value="F:oxidoreductase activity"/>
    <property type="evidence" value="ECO:0007669"/>
    <property type="project" value="UniProtKB-KW"/>
</dbReference>
<dbReference type="InterPro" id="IPR036188">
    <property type="entry name" value="FAD/NAD-bd_sf"/>
</dbReference>
<dbReference type="GO" id="GO:0005737">
    <property type="term" value="C:cytoplasm"/>
    <property type="evidence" value="ECO:0007669"/>
    <property type="project" value="TreeGrafter"/>
</dbReference>
<proteinExistence type="predicted"/>
<dbReference type="Gene3D" id="3.50.50.60">
    <property type="entry name" value="FAD/NAD(P)-binding domain"/>
    <property type="match status" value="1"/>
</dbReference>
<dbReference type="STRING" id="1123510.GCA_000620025_00612"/>
<dbReference type="Proteomes" id="UP000267342">
    <property type="component" value="Chromosome"/>
</dbReference>